<dbReference type="Proteomes" id="UP000004218">
    <property type="component" value="Unassembled WGS sequence"/>
</dbReference>
<dbReference type="AlphaFoldDB" id="E0DBR2"/>
<dbReference type="STRING" id="553207.HMPREF0299_5749"/>
<reference evidence="1" key="1">
    <citation type="submission" date="2010-08" db="EMBL/GenBank/DDBJ databases">
        <authorList>
            <person name="Harkins D.M."/>
            <person name="Madupu R."/>
            <person name="Durkin A.S."/>
            <person name="Torralba M."/>
            <person name="Methe B."/>
            <person name="Sutton G.G."/>
            <person name="Nelson K.E."/>
        </authorList>
    </citation>
    <scope>NUCLEOTIDE SEQUENCE [LARGE SCALE GENOMIC DNA]</scope>
    <source>
        <strain evidence="1">ATCC 14266</strain>
    </source>
</reference>
<keyword evidence="2" id="KW-1185">Reference proteome</keyword>
<comment type="caution">
    <text evidence="1">The sequence shown here is derived from an EMBL/GenBank/DDBJ whole genome shotgun (WGS) entry which is preliminary data.</text>
</comment>
<dbReference type="EMBL" id="ACSH02000002">
    <property type="protein sequence ID" value="EFM49943.1"/>
    <property type="molecule type" value="Genomic_DNA"/>
</dbReference>
<proteinExistence type="predicted"/>
<accession>E0DBR2</accession>
<gene>
    <name evidence="1" type="ORF">HMPREF0299_5749</name>
</gene>
<evidence type="ECO:0000313" key="1">
    <source>
        <dbReference type="EMBL" id="EFM49943.1"/>
    </source>
</evidence>
<name>E0DBR2_9CORY</name>
<protein>
    <submittedName>
        <fullName evidence="1">Uncharacterized protein</fullName>
    </submittedName>
</protein>
<evidence type="ECO:0000313" key="2">
    <source>
        <dbReference type="Proteomes" id="UP000004218"/>
    </source>
</evidence>
<sequence>MGGLPQLLGGSRFDKHGFVLIGVLIPGDFELSLIEVQA</sequence>
<organism evidence="1 2">
    <name type="scientific">Corynebacterium matruchotii ATCC 14266</name>
    <dbReference type="NCBI Taxonomy" id="553207"/>
    <lineage>
        <taxon>Bacteria</taxon>
        <taxon>Bacillati</taxon>
        <taxon>Actinomycetota</taxon>
        <taxon>Actinomycetes</taxon>
        <taxon>Mycobacteriales</taxon>
        <taxon>Corynebacteriaceae</taxon>
        <taxon>Corynebacterium</taxon>
    </lineage>
</organism>